<name>A0A6I4W0V1_9BACL</name>
<evidence type="ECO:0000313" key="2">
    <source>
        <dbReference type="Proteomes" id="UP000430692"/>
    </source>
</evidence>
<gene>
    <name evidence="1" type="ORF">GSM42_09325</name>
</gene>
<dbReference type="Gene3D" id="2.160.20.80">
    <property type="entry name" value="E3 ubiquitin-protein ligase SopA"/>
    <property type="match status" value="1"/>
</dbReference>
<protein>
    <recommendedName>
        <fullName evidence="3">Pentapeptide repeat-containing protein</fullName>
    </recommendedName>
</protein>
<evidence type="ECO:0008006" key="3">
    <source>
        <dbReference type="Google" id="ProtNLM"/>
    </source>
</evidence>
<evidence type="ECO:0000313" key="1">
    <source>
        <dbReference type="EMBL" id="MXQ53912.1"/>
    </source>
</evidence>
<comment type="caution">
    <text evidence="1">The sequence shown here is derived from an EMBL/GenBank/DDBJ whole genome shotgun (WGS) entry which is preliminary data.</text>
</comment>
<dbReference type="SUPFAM" id="SSF141571">
    <property type="entry name" value="Pentapeptide repeat-like"/>
    <property type="match status" value="1"/>
</dbReference>
<keyword evidence="2" id="KW-1185">Reference proteome</keyword>
<dbReference type="Proteomes" id="UP000430692">
    <property type="component" value="Unassembled WGS sequence"/>
</dbReference>
<dbReference type="Pfam" id="PF00805">
    <property type="entry name" value="Pentapeptide"/>
    <property type="match status" value="1"/>
</dbReference>
<dbReference type="AlphaFoldDB" id="A0A6I4W0V1"/>
<organism evidence="1 2">
    <name type="scientific">Shimazuella alba</name>
    <dbReference type="NCBI Taxonomy" id="2690964"/>
    <lineage>
        <taxon>Bacteria</taxon>
        <taxon>Bacillati</taxon>
        <taxon>Bacillota</taxon>
        <taxon>Bacilli</taxon>
        <taxon>Bacillales</taxon>
        <taxon>Thermoactinomycetaceae</taxon>
        <taxon>Shimazuella</taxon>
    </lineage>
</organism>
<sequence>MQLIEADLYQMSFEKSDLRNANLCYTQVAGASFQGTD</sequence>
<proteinExistence type="predicted"/>
<dbReference type="EMBL" id="WUUL01000005">
    <property type="protein sequence ID" value="MXQ53912.1"/>
    <property type="molecule type" value="Genomic_DNA"/>
</dbReference>
<accession>A0A6I4W0V1</accession>
<reference evidence="1 2" key="1">
    <citation type="submission" date="2019-12" db="EMBL/GenBank/DDBJ databases">
        <title>Whole-genome analyses of novel actinobacteria.</title>
        <authorList>
            <person name="Sahin N."/>
            <person name="Saygin H."/>
        </authorList>
    </citation>
    <scope>NUCLEOTIDE SEQUENCE [LARGE SCALE GENOMIC DNA]</scope>
    <source>
        <strain evidence="1 2">KC615</strain>
    </source>
</reference>
<dbReference type="InterPro" id="IPR001646">
    <property type="entry name" value="5peptide_repeat"/>
</dbReference>